<feature type="chain" id="PRO_5045789737" evidence="1">
    <location>
        <begin position="18"/>
        <end position="348"/>
    </location>
</feature>
<dbReference type="PANTHER" id="PTHR48100">
    <property type="entry name" value="BROAD-SPECIFICITY PHOSPHATASE YOR283W-RELATED"/>
    <property type="match status" value="1"/>
</dbReference>
<organism evidence="2 3">
    <name type="scientific">Prorocentrum cordatum</name>
    <dbReference type="NCBI Taxonomy" id="2364126"/>
    <lineage>
        <taxon>Eukaryota</taxon>
        <taxon>Sar</taxon>
        <taxon>Alveolata</taxon>
        <taxon>Dinophyceae</taxon>
        <taxon>Prorocentrales</taxon>
        <taxon>Prorocentraceae</taxon>
        <taxon>Prorocentrum</taxon>
    </lineage>
</organism>
<reference evidence="2" key="1">
    <citation type="submission" date="2023-10" db="EMBL/GenBank/DDBJ databases">
        <authorList>
            <person name="Chen Y."/>
            <person name="Shah S."/>
            <person name="Dougan E. K."/>
            <person name="Thang M."/>
            <person name="Chan C."/>
        </authorList>
    </citation>
    <scope>NUCLEOTIDE SEQUENCE [LARGE SCALE GENOMIC DNA]</scope>
</reference>
<evidence type="ECO:0000256" key="1">
    <source>
        <dbReference type="SAM" id="SignalP"/>
    </source>
</evidence>
<keyword evidence="1" id="KW-0732">Signal</keyword>
<comment type="caution">
    <text evidence="2">The sequence shown here is derived from an EMBL/GenBank/DDBJ whole genome shotgun (WGS) entry which is preliminary data.</text>
</comment>
<dbReference type="Gene3D" id="3.40.50.1240">
    <property type="entry name" value="Phosphoglycerate mutase-like"/>
    <property type="match status" value="1"/>
</dbReference>
<dbReference type="InterPro" id="IPR029033">
    <property type="entry name" value="His_PPase_superfam"/>
</dbReference>
<sequence length="348" mass="37655">MVAWAAALWLLAALCLGALLAPLWSRLDEVRRKLALVAYGGLYLVLSRDGQFQLPPDPGKSSGSVCKTKTIVFVRHGESSWNECFNRGVGLGALLRVALALAQELAMLLSLDSLFFDSPLSREGLSQAEELRRFLECPDGSELRGLCGAAVLASSCLRRAACTGLLAFRWALGDGRPVWALSCLQEISRNVDTLTLCAAHRPPPLPAPLPGGPAPGSLPAGCLQAAYNFGNKGLAGNGGQRLEAFCEWAFSDCSPAALQPAVVVFGHSLWFRTFFQVFLPHAAYHECKHAKIVNCGVVAFELELLGGSESGRTEYRVRPGSVRTLYGGFEGSKQKRRQRCAEHRKKQD</sequence>
<dbReference type="InterPro" id="IPR013078">
    <property type="entry name" value="His_Pase_superF_clade-1"/>
</dbReference>
<dbReference type="PANTHER" id="PTHR48100:SF33">
    <property type="entry name" value="PEPTIDASE S54 RHOMBOID DOMAIN-CONTAINING PROTEIN"/>
    <property type="match status" value="1"/>
</dbReference>
<accession>A0ABN9W019</accession>
<protein>
    <submittedName>
        <fullName evidence="2">Uncharacterized protein</fullName>
    </submittedName>
</protein>
<feature type="signal peptide" evidence="1">
    <location>
        <begin position="1"/>
        <end position="17"/>
    </location>
</feature>
<dbReference type="EMBL" id="CAUYUJ010017804">
    <property type="protein sequence ID" value="CAK0878043.1"/>
    <property type="molecule type" value="Genomic_DNA"/>
</dbReference>
<evidence type="ECO:0000313" key="2">
    <source>
        <dbReference type="EMBL" id="CAK0878043.1"/>
    </source>
</evidence>
<gene>
    <name evidence="2" type="ORF">PCOR1329_LOCUS61928</name>
</gene>
<evidence type="ECO:0000313" key="3">
    <source>
        <dbReference type="Proteomes" id="UP001189429"/>
    </source>
</evidence>
<keyword evidence="3" id="KW-1185">Reference proteome</keyword>
<proteinExistence type="predicted"/>
<dbReference type="SMART" id="SM00855">
    <property type="entry name" value="PGAM"/>
    <property type="match status" value="1"/>
</dbReference>
<dbReference type="SUPFAM" id="SSF53254">
    <property type="entry name" value="Phosphoglycerate mutase-like"/>
    <property type="match status" value="1"/>
</dbReference>
<dbReference type="InterPro" id="IPR050275">
    <property type="entry name" value="PGM_Phosphatase"/>
</dbReference>
<dbReference type="Proteomes" id="UP001189429">
    <property type="component" value="Unassembled WGS sequence"/>
</dbReference>
<name>A0ABN9W019_9DINO</name>